<reference evidence="14" key="1">
    <citation type="submission" date="2018-02" db="EMBL/GenBank/DDBJ databases">
        <authorList>
            <person name="Clavel T."/>
            <person name="Strowig T."/>
        </authorList>
    </citation>
    <scope>NUCLEOTIDE SEQUENCE [LARGE SCALE GENOMIC DNA]</scope>
    <source>
        <strain evidence="14">DSM 103720</strain>
    </source>
</reference>
<feature type="transmembrane region" description="Helical" evidence="11">
    <location>
        <begin position="40"/>
        <end position="62"/>
    </location>
</feature>
<proteinExistence type="inferred from homology"/>
<evidence type="ECO:0000313" key="13">
    <source>
        <dbReference type="EMBL" id="PWB01435.1"/>
    </source>
</evidence>
<dbReference type="SUPFAM" id="SSF74653">
    <property type="entry name" value="TolA/TonB C-terminal domain"/>
    <property type="match status" value="1"/>
</dbReference>
<keyword evidence="6 11" id="KW-0812">Transmembrane</keyword>
<keyword evidence="7" id="KW-0653">Protein transport</keyword>
<dbReference type="PROSITE" id="PS52015">
    <property type="entry name" value="TONB_CTD"/>
    <property type="match status" value="1"/>
</dbReference>
<dbReference type="GO" id="GO:0030288">
    <property type="term" value="C:outer membrane-bounded periplasmic space"/>
    <property type="evidence" value="ECO:0007669"/>
    <property type="project" value="InterPro"/>
</dbReference>
<organism evidence="13 14">
    <name type="scientific">Duncaniella muris</name>
    <dbReference type="NCBI Taxonomy" id="2094150"/>
    <lineage>
        <taxon>Bacteria</taxon>
        <taxon>Pseudomonadati</taxon>
        <taxon>Bacteroidota</taxon>
        <taxon>Bacteroidia</taxon>
        <taxon>Bacteroidales</taxon>
        <taxon>Muribaculaceae</taxon>
        <taxon>Duncaniella</taxon>
    </lineage>
</organism>
<dbReference type="PRINTS" id="PR01374">
    <property type="entry name" value="TONBPROTEIN"/>
</dbReference>
<dbReference type="Pfam" id="PF03544">
    <property type="entry name" value="TonB_C"/>
    <property type="match status" value="1"/>
</dbReference>
<keyword evidence="9 11" id="KW-0472">Membrane</keyword>
<gene>
    <name evidence="13" type="ORF">C5O23_09575</name>
</gene>
<dbReference type="InterPro" id="IPR006260">
    <property type="entry name" value="TonB/TolA_C"/>
</dbReference>
<evidence type="ECO:0000256" key="5">
    <source>
        <dbReference type="ARBA" id="ARBA00022519"/>
    </source>
</evidence>
<protein>
    <submittedName>
        <fullName evidence="13">Energy transducer TonB</fullName>
    </submittedName>
</protein>
<accession>A0A2V1IJ48</accession>
<dbReference type="GO" id="GO:0015891">
    <property type="term" value="P:siderophore transport"/>
    <property type="evidence" value="ECO:0007669"/>
    <property type="project" value="InterPro"/>
</dbReference>
<feature type="domain" description="TonB C-terminal" evidence="12">
    <location>
        <begin position="193"/>
        <end position="285"/>
    </location>
</feature>
<dbReference type="PANTHER" id="PTHR33446">
    <property type="entry name" value="PROTEIN TONB-RELATED"/>
    <property type="match status" value="1"/>
</dbReference>
<dbReference type="PANTHER" id="PTHR33446:SF2">
    <property type="entry name" value="PROTEIN TONB"/>
    <property type="match status" value="1"/>
</dbReference>
<comment type="similarity">
    <text evidence="2">Belongs to the TonB family.</text>
</comment>
<keyword evidence="4" id="KW-1003">Cell membrane</keyword>
<dbReference type="GO" id="GO:0098797">
    <property type="term" value="C:plasma membrane protein complex"/>
    <property type="evidence" value="ECO:0007669"/>
    <property type="project" value="TreeGrafter"/>
</dbReference>
<sequence>MAKDVDLSSKEWIDIIFEGKNKDFGAYELRKASAGRHNRAMLVILIVLLLVGLLGLLANTVLQKAEERPEDQIEQAMIDYTADDQQEEEPEEEEMQRVEEQKPEALPEEILNTVKATELQITKDEEVVEEIKSQDELKDTDTAVGTTDFDKGTDDLNVVREHKEEVIVEEKKPEPVDDNQVFTVVEQKPQFPGGDAALLKWVSEHIRYPAMAQENNIQGRVVVQFVVTKTGKVGEVKVLRSKDPDLDKEAVRVVKSLPAFVPGKMNGHAVNVWYTLPVTFKLQGI</sequence>
<evidence type="ECO:0000256" key="6">
    <source>
        <dbReference type="ARBA" id="ARBA00022692"/>
    </source>
</evidence>
<comment type="caution">
    <text evidence="13">The sequence shown here is derived from an EMBL/GenBank/DDBJ whole genome shotgun (WGS) entry which is preliminary data.</text>
</comment>
<dbReference type="GO" id="GO:0031992">
    <property type="term" value="F:energy transducer activity"/>
    <property type="evidence" value="ECO:0007669"/>
    <property type="project" value="InterPro"/>
</dbReference>
<dbReference type="FunFam" id="3.30.1150.10:FF:000002">
    <property type="entry name" value="Energy transducer TonB"/>
    <property type="match status" value="1"/>
</dbReference>
<dbReference type="InterPro" id="IPR051045">
    <property type="entry name" value="TonB-dependent_transducer"/>
</dbReference>
<evidence type="ECO:0000256" key="4">
    <source>
        <dbReference type="ARBA" id="ARBA00022475"/>
    </source>
</evidence>
<dbReference type="GO" id="GO:0055085">
    <property type="term" value="P:transmembrane transport"/>
    <property type="evidence" value="ECO:0007669"/>
    <property type="project" value="InterPro"/>
</dbReference>
<evidence type="ECO:0000256" key="1">
    <source>
        <dbReference type="ARBA" id="ARBA00004383"/>
    </source>
</evidence>
<evidence type="ECO:0000256" key="10">
    <source>
        <dbReference type="SAM" id="MobiDB-lite"/>
    </source>
</evidence>
<dbReference type="NCBIfam" id="TIGR01352">
    <property type="entry name" value="tonB_Cterm"/>
    <property type="match status" value="1"/>
</dbReference>
<evidence type="ECO:0000256" key="7">
    <source>
        <dbReference type="ARBA" id="ARBA00022927"/>
    </source>
</evidence>
<evidence type="ECO:0000259" key="12">
    <source>
        <dbReference type="PROSITE" id="PS52015"/>
    </source>
</evidence>
<feature type="region of interest" description="Disordered" evidence="10">
    <location>
        <begin position="83"/>
        <end position="103"/>
    </location>
</feature>
<dbReference type="GO" id="GO:0015031">
    <property type="term" value="P:protein transport"/>
    <property type="evidence" value="ECO:0007669"/>
    <property type="project" value="UniProtKB-KW"/>
</dbReference>
<keyword evidence="5" id="KW-0997">Cell inner membrane</keyword>
<dbReference type="EMBL" id="PUEC01000021">
    <property type="protein sequence ID" value="PWB01435.1"/>
    <property type="molecule type" value="Genomic_DNA"/>
</dbReference>
<dbReference type="RefSeq" id="WP_107032725.1">
    <property type="nucleotide sequence ID" value="NZ_CAOLYA010000003.1"/>
</dbReference>
<dbReference type="InterPro" id="IPR003538">
    <property type="entry name" value="TonB"/>
</dbReference>
<dbReference type="GeneID" id="82526588"/>
<evidence type="ECO:0000313" key="14">
    <source>
        <dbReference type="Proteomes" id="UP000244905"/>
    </source>
</evidence>
<evidence type="ECO:0000256" key="3">
    <source>
        <dbReference type="ARBA" id="ARBA00022448"/>
    </source>
</evidence>
<evidence type="ECO:0000256" key="9">
    <source>
        <dbReference type="ARBA" id="ARBA00023136"/>
    </source>
</evidence>
<name>A0A2V1IJ48_9BACT</name>
<comment type="subcellular location">
    <subcellularLocation>
        <location evidence="1">Cell inner membrane</location>
        <topology evidence="1">Single-pass membrane protein</topology>
        <orientation evidence="1">Periplasmic side</orientation>
    </subcellularLocation>
</comment>
<keyword evidence="14" id="KW-1185">Reference proteome</keyword>
<evidence type="ECO:0000256" key="2">
    <source>
        <dbReference type="ARBA" id="ARBA00006555"/>
    </source>
</evidence>
<dbReference type="Proteomes" id="UP000244905">
    <property type="component" value="Unassembled WGS sequence"/>
</dbReference>
<dbReference type="AlphaFoldDB" id="A0A2V1IJ48"/>
<feature type="compositionally biased region" description="Acidic residues" evidence="10">
    <location>
        <begin position="83"/>
        <end position="94"/>
    </location>
</feature>
<evidence type="ECO:0000256" key="8">
    <source>
        <dbReference type="ARBA" id="ARBA00022989"/>
    </source>
</evidence>
<dbReference type="InterPro" id="IPR037682">
    <property type="entry name" value="TonB_C"/>
</dbReference>
<evidence type="ECO:0000256" key="11">
    <source>
        <dbReference type="SAM" id="Phobius"/>
    </source>
</evidence>
<keyword evidence="8 11" id="KW-1133">Transmembrane helix</keyword>
<dbReference type="Gene3D" id="3.30.1150.10">
    <property type="match status" value="1"/>
</dbReference>
<keyword evidence="3" id="KW-0813">Transport</keyword>